<dbReference type="SMART" id="SM00577">
    <property type="entry name" value="CPDc"/>
    <property type="match status" value="1"/>
</dbReference>
<dbReference type="InterPro" id="IPR050365">
    <property type="entry name" value="TIM50"/>
</dbReference>
<proteinExistence type="predicted"/>
<dbReference type="EMBL" id="JABCRI010000004">
    <property type="protein sequence ID" value="KAF8408224.1"/>
    <property type="molecule type" value="Genomic_DNA"/>
</dbReference>
<feature type="compositionally biased region" description="Basic residues" evidence="1">
    <location>
        <begin position="42"/>
        <end position="56"/>
    </location>
</feature>
<dbReference type="Gene3D" id="3.40.50.1000">
    <property type="entry name" value="HAD superfamily/HAD-like"/>
    <property type="match status" value="1"/>
</dbReference>
<evidence type="ECO:0000259" key="2">
    <source>
        <dbReference type="PROSITE" id="PS50969"/>
    </source>
</evidence>
<accession>A0A834ZIT8</accession>
<keyword evidence="4" id="KW-1185">Reference proteome</keyword>
<dbReference type="FunFam" id="3.40.50.1000:FF:000257">
    <property type="entry name" value="Haloacid dehalogenase-like hydrolase (HAD) superfamily protein"/>
    <property type="match status" value="1"/>
</dbReference>
<organism evidence="3 4">
    <name type="scientific">Tetracentron sinense</name>
    <name type="common">Spur-leaf</name>
    <dbReference type="NCBI Taxonomy" id="13715"/>
    <lineage>
        <taxon>Eukaryota</taxon>
        <taxon>Viridiplantae</taxon>
        <taxon>Streptophyta</taxon>
        <taxon>Embryophyta</taxon>
        <taxon>Tracheophyta</taxon>
        <taxon>Spermatophyta</taxon>
        <taxon>Magnoliopsida</taxon>
        <taxon>Trochodendrales</taxon>
        <taxon>Trochodendraceae</taxon>
        <taxon>Tetracentron</taxon>
    </lineage>
</organism>
<gene>
    <name evidence="3" type="ORF">HHK36_007369</name>
</gene>
<evidence type="ECO:0000256" key="1">
    <source>
        <dbReference type="SAM" id="MobiDB-lite"/>
    </source>
</evidence>
<dbReference type="OrthoDB" id="1711508at2759"/>
<reference evidence="3 4" key="1">
    <citation type="submission" date="2020-04" db="EMBL/GenBank/DDBJ databases">
        <title>Plant Genome Project.</title>
        <authorList>
            <person name="Zhang R.-G."/>
        </authorList>
    </citation>
    <scope>NUCLEOTIDE SEQUENCE [LARGE SCALE GENOMIC DNA]</scope>
    <source>
        <strain evidence="3">YNK0</strain>
        <tissue evidence="3">Leaf</tissue>
    </source>
</reference>
<feature type="compositionally biased region" description="Polar residues" evidence="1">
    <location>
        <begin position="16"/>
        <end position="36"/>
    </location>
</feature>
<dbReference type="InterPro" id="IPR036412">
    <property type="entry name" value="HAD-like_sf"/>
</dbReference>
<dbReference type="Pfam" id="PF03031">
    <property type="entry name" value="NIF"/>
    <property type="match status" value="1"/>
</dbReference>
<protein>
    <recommendedName>
        <fullName evidence="2">FCP1 homology domain-containing protein</fullName>
    </recommendedName>
</protein>
<dbReference type="PROSITE" id="PS50969">
    <property type="entry name" value="FCP1"/>
    <property type="match status" value="1"/>
</dbReference>
<feature type="compositionally biased region" description="Basic and acidic residues" evidence="1">
    <location>
        <begin position="385"/>
        <end position="399"/>
    </location>
</feature>
<dbReference type="SUPFAM" id="SSF56784">
    <property type="entry name" value="HAD-like"/>
    <property type="match status" value="1"/>
</dbReference>
<feature type="domain" description="FCP1 homology" evidence="2">
    <location>
        <begin position="533"/>
        <end position="711"/>
    </location>
</feature>
<dbReference type="AlphaFoldDB" id="A0A834ZIT8"/>
<feature type="region of interest" description="Disordered" evidence="1">
    <location>
        <begin position="1"/>
        <end position="94"/>
    </location>
</feature>
<dbReference type="OMA" id="WSSRMKR"/>
<sequence length="776" mass="88235">MKKNKVHDTPLERDSTLQSSVNSNLKMDSETTQNHAEGSAKEKKKKRRRKRQKKRTIALENNDQGHKQPESGSLSSAGLTTIQHLDNEHMNSSSEVVEIDSMRMKKNHDVLMDNNLISEELSGFSKSADANSIKKNDEPADVNLVSLNSKSIKTYRRKKLVKYYERKKKKLVDSGNNLEQSKEKGSSTSKQVVQNSLMKEISVNCSDHAFTSERNEASVKNEDEFIKVEETVPKLNVSEREKLEELPNMFFGSLVSKLERVQEAGPDTSLLAVEDRSRGDVLVDCSFSGLASGKHQKRIKMKKVKETIHGDSSLEDLSMLNLADEHFEHEDKLNKILNTAQEHGFSVEDKLEESTTYCKKDKKISSLESGDTVEHVRASSVDLIHKEDNSSESCTDGRKTSSPAVEDVPIGEPSANCFAVRPTSKKRVQKMKAKPSNHEDKASDATSSCDPSLMHLEERNGEIRNELERAVEGCHLFGEQKFEVSPTECKMEGKISSVSNVDMIKDVNSLDVINKKFNSMEVSHSSLERAPIGHSRRNLLILDLNGLLVDIVIFVPDGYKPDKKIAGKALFKRPFCDDFLKFCFERFDVGVWSSRMKRNVDSVVDFLMGDMKNNLLFCWDQSHCTETGYNTVENRHKPLVLKELHKLWEKHESNLPWEKGEYNESNTLLLDDSPYKALRNPPNTAVFPYTYRFEDTNDNSLGQTNMMICKLFTYRKCPGGDLRVYLEGLAMAEDTQKYIEQHPFGQRAITKTDTSWRFYLGVIGTDIPTRRYQYHQ</sequence>
<dbReference type="Proteomes" id="UP000655225">
    <property type="component" value="Unassembled WGS sequence"/>
</dbReference>
<comment type="caution">
    <text evidence="3">The sequence shown here is derived from an EMBL/GenBank/DDBJ whole genome shotgun (WGS) entry which is preliminary data.</text>
</comment>
<feature type="region of interest" description="Disordered" evidence="1">
    <location>
        <begin position="172"/>
        <end position="191"/>
    </location>
</feature>
<feature type="region of interest" description="Disordered" evidence="1">
    <location>
        <begin position="385"/>
        <end position="452"/>
    </location>
</feature>
<evidence type="ECO:0000313" key="4">
    <source>
        <dbReference type="Proteomes" id="UP000655225"/>
    </source>
</evidence>
<feature type="compositionally biased region" description="Polar residues" evidence="1">
    <location>
        <begin position="70"/>
        <end position="94"/>
    </location>
</feature>
<dbReference type="InterPro" id="IPR004274">
    <property type="entry name" value="FCP1_dom"/>
</dbReference>
<dbReference type="InterPro" id="IPR023214">
    <property type="entry name" value="HAD_sf"/>
</dbReference>
<feature type="compositionally biased region" description="Basic and acidic residues" evidence="1">
    <location>
        <begin position="1"/>
        <end position="15"/>
    </location>
</feature>
<dbReference type="PANTHER" id="PTHR12210">
    <property type="entry name" value="DULLARD PROTEIN PHOSPHATASE"/>
    <property type="match status" value="1"/>
</dbReference>
<name>A0A834ZIT8_TETSI</name>
<feature type="compositionally biased region" description="Basic residues" evidence="1">
    <location>
        <begin position="423"/>
        <end position="435"/>
    </location>
</feature>
<evidence type="ECO:0000313" key="3">
    <source>
        <dbReference type="EMBL" id="KAF8408224.1"/>
    </source>
</evidence>